<organism evidence="1 2">
    <name type="scientific">Kribbella karoonensis</name>
    <dbReference type="NCBI Taxonomy" id="324851"/>
    <lineage>
        <taxon>Bacteria</taxon>
        <taxon>Bacillati</taxon>
        <taxon>Actinomycetota</taxon>
        <taxon>Actinomycetes</taxon>
        <taxon>Propionibacteriales</taxon>
        <taxon>Kribbellaceae</taxon>
        <taxon>Kribbella</taxon>
    </lineage>
</organism>
<sequence length="96" mass="10970">MRAVGLSDHLGALPQRILHEGPEFFRNLCRWVAREHRTHWTVEVQEYGLGTAKDRSRGFAGHGVRVRLMVPQTLSNQVRAWSTYCEPVARSLSVTE</sequence>
<comment type="caution">
    <text evidence="1">The sequence shown here is derived from an EMBL/GenBank/DDBJ whole genome shotgun (WGS) entry which is preliminary data.</text>
</comment>
<evidence type="ECO:0000313" key="2">
    <source>
        <dbReference type="Proteomes" id="UP001500190"/>
    </source>
</evidence>
<keyword evidence="2" id="KW-1185">Reference proteome</keyword>
<reference evidence="1 2" key="1">
    <citation type="journal article" date="2019" name="Int. J. Syst. Evol. Microbiol.">
        <title>The Global Catalogue of Microorganisms (GCM) 10K type strain sequencing project: providing services to taxonomists for standard genome sequencing and annotation.</title>
        <authorList>
            <consortium name="The Broad Institute Genomics Platform"/>
            <consortium name="The Broad Institute Genome Sequencing Center for Infectious Disease"/>
            <person name="Wu L."/>
            <person name="Ma J."/>
        </authorList>
    </citation>
    <scope>NUCLEOTIDE SEQUENCE [LARGE SCALE GENOMIC DNA]</scope>
    <source>
        <strain evidence="1 2">JCM 14304</strain>
    </source>
</reference>
<accession>A0ABN2DKL8</accession>
<gene>
    <name evidence="1" type="ORF">GCM10009742_24720</name>
</gene>
<dbReference type="EMBL" id="BAAAND010000004">
    <property type="protein sequence ID" value="GAA1579437.1"/>
    <property type="molecule type" value="Genomic_DNA"/>
</dbReference>
<proteinExistence type="predicted"/>
<dbReference type="Proteomes" id="UP001500190">
    <property type="component" value="Unassembled WGS sequence"/>
</dbReference>
<evidence type="ECO:0000313" key="1">
    <source>
        <dbReference type="EMBL" id="GAA1579437.1"/>
    </source>
</evidence>
<name>A0ABN2DKL8_9ACTN</name>
<protein>
    <submittedName>
        <fullName evidence="1">Uncharacterized protein</fullName>
    </submittedName>
</protein>